<dbReference type="AlphaFoldDB" id="A0A1X2HF77"/>
<comment type="caution">
    <text evidence="9">The sequence shown here is derived from an EMBL/GenBank/DDBJ whole genome shotgun (WGS) entry which is preliminary data.</text>
</comment>
<dbReference type="PANTHER" id="PTHR10286">
    <property type="entry name" value="INORGANIC PYROPHOSPHATASE"/>
    <property type="match status" value="1"/>
</dbReference>
<evidence type="ECO:0000313" key="10">
    <source>
        <dbReference type="Proteomes" id="UP000242180"/>
    </source>
</evidence>
<keyword evidence="4" id="KW-0479">Metal-binding</keyword>
<proteinExistence type="inferred from homology"/>
<dbReference type="Pfam" id="PF00719">
    <property type="entry name" value="Pyrophosphatase"/>
    <property type="match status" value="2"/>
</dbReference>
<evidence type="ECO:0000256" key="4">
    <source>
        <dbReference type="ARBA" id="ARBA00022723"/>
    </source>
</evidence>
<keyword evidence="8" id="KW-0732">Signal</keyword>
<keyword evidence="10" id="KW-1185">Reference proteome</keyword>
<evidence type="ECO:0000256" key="8">
    <source>
        <dbReference type="SAM" id="SignalP"/>
    </source>
</evidence>
<dbReference type="Gene3D" id="3.90.80.10">
    <property type="entry name" value="Inorganic pyrophosphatase"/>
    <property type="match status" value="1"/>
</dbReference>
<dbReference type="STRING" id="13706.A0A1X2HF77"/>
<dbReference type="EC" id="3.6.1.1" evidence="3"/>
<dbReference type="EMBL" id="MCGN01000004">
    <property type="protein sequence ID" value="ORY97615.1"/>
    <property type="molecule type" value="Genomic_DNA"/>
</dbReference>
<dbReference type="InParanoid" id="A0A1X2HF77"/>
<feature type="region of interest" description="Disordered" evidence="7">
    <location>
        <begin position="125"/>
        <end position="152"/>
    </location>
</feature>
<protein>
    <recommendedName>
        <fullName evidence="3">inorganic diphosphatase</fullName>
        <ecNumber evidence="3">3.6.1.1</ecNumber>
    </recommendedName>
</protein>
<feature type="chain" id="PRO_5012913984" description="inorganic diphosphatase" evidence="8">
    <location>
        <begin position="27"/>
        <end position="299"/>
    </location>
</feature>
<keyword evidence="5" id="KW-0378">Hydrolase</keyword>
<dbReference type="GO" id="GO:0006796">
    <property type="term" value="P:phosphate-containing compound metabolic process"/>
    <property type="evidence" value="ECO:0007669"/>
    <property type="project" value="InterPro"/>
</dbReference>
<dbReference type="GO" id="GO:0004427">
    <property type="term" value="F:inorganic diphosphate phosphatase activity"/>
    <property type="evidence" value="ECO:0007669"/>
    <property type="project" value="UniProtKB-EC"/>
</dbReference>
<reference evidence="9 10" key="1">
    <citation type="submission" date="2016-07" db="EMBL/GenBank/DDBJ databases">
        <title>Pervasive Adenine N6-methylation of Active Genes in Fungi.</title>
        <authorList>
            <consortium name="DOE Joint Genome Institute"/>
            <person name="Mondo S.J."/>
            <person name="Dannebaum R.O."/>
            <person name="Kuo R.C."/>
            <person name="Labutti K."/>
            <person name="Haridas S."/>
            <person name="Kuo A."/>
            <person name="Salamov A."/>
            <person name="Ahrendt S.R."/>
            <person name="Lipzen A."/>
            <person name="Sullivan W."/>
            <person name="Andreopoulos W.B."/>
            <person name="Clum A."/>
            <person name="Lindquist E."/>
            <person name="Daum C."/>
            <person name="Ramamoorthy G.K."/>
            <person name="Gryganskyi A."/>
            <person name="Culley D."/>
            <person name="Magnuson J.K."/>
            <person name="James T.Y."/>
            <person name="O'Malley M.A."/>
            <person name="Stajich J.E."/>
            <person name="Spatafora J.W."/>
            <person name="Visel A."/>
            <person name="Grigoriev I.V."/>
        </authorList>
    </citation>
    <scope>NUCLEOTIDE SEQUENCE [LARGE SCALE GENOMIC DNA]</scope>
    <source>
        <strain evidence="9 10">NRRL 2496</strain>
    </source>
</reference>
<sequence length="299" mass="33733">MMTIYHTCFLTLSLLPLFLVTSYTYAHEYNIRQMGELGSDEFALYLEDDKGEALSFFHDVPLHPFPEDMSVYNMVVEIPRYHSHKLEIQKEIAYNPIKQKIGLDNELKFIADDKTGEGYKIGSYGALPQTWEDPDEASPDANTRGGDNDPIDCVEIGDGSGIDSDKVTLEARNRKDGGGAYPGQIKQVKLLGGLLMLDNGETDWKLIVLDVNDPAASSVNDIADIDSVWPGRLDSIRNWFETYKPGRINQFAYDGAFKNSTFVMRVVQHGHERWRSLIAKPRHSIQTLMHTKNATRIGM</sequence>
<evidence type="ECO:0000256" key="7">
    <source>
        <dbReference type="SAM" id="MobiDB-lite"/>
    </source>
</evidence>
<dbReference type="SUPFAM" id="SSF50324">
    <property type="entry name" value="Inorganic pyrophosphatase"/>
    <property type="match status" value="1"/>
</dbReference>
<dbReference type="InterPro" id="IPR036649">
    <property type="entry name" value="Pyrophosphatase_sf"/>
</dbReference>
<evidence type="ECO:0000256" key="5">
    <source>
        <dbReference type="ARBA" id="ARBA00022801"/>
    </source>
</evidence>
<dbReference type="GO" id="GO:0000287">
    <property type="term" value="F:magnesium ion binding"/>
    <property type="evidence" value="ECO:0007669"/>
    <property type="project" value="InterPro"/>
</dbReference>
<evidence type="ECO:0000256" key="3">
    <source>
        <dbReference type="ARBA" id="ARBA00012146"/>
    </source>
</evidence>
<evidence type="ECO:0000256" key="6">
    <source>
        <dbReference type="ARBA" id="ARBA00022842"/>
    </source>
</evidence>
<comment type="cofactor">
    <cofactor evidence="1">
        <name>Mg(2+)</name>
        <dbReference type="ChEBI" id="CHEBI:18420"/>
    </cofactor>
</comment>
<keyword evidence="6" id="KW-0460">Magnesium</keyword>
<accession>A0A1X2HF77</accession>
<dbReference type="GO" id="GO:0005737">
    <property type="term" value="C:cytoplasm"/>
    <property type="evidence" value="ECO:0007669"/>
    <property type="project" value="InterPro"/>
</dbReference>
<dbReference type="Proteomes" id="UP000242180">
    <property type="component" value="Unassembled WGS sequence"/>
</dbReference>
<gene>
    <name evidence="9" type="ORF">BCR43DRAFT_490061</name>
</gene>
<organism evidence="9 10">
    <name type="scientific">Syncephalastrum racemosum</name>
    <name type="common">Filamentous fungus</name>
    <dbReference type="NCBI Taxonomy" id="13706"/>
    <lineage>
        <taxon>Eukaryota</taxon>
        <taxon>Fungi</taxon>
        <taxon>Fungi incertae sedis</taxon>
        <taxon>Mucoromycota</taxon>
        <taxon>Mucoromycotina</taxon>
        <taxon>Mucoromycetes</taxon>
        <taxon>Mucorales</taxon>
        <taxon>Syncephalastraceae</taxon>
        <taxon>Syncephalastrum</taxon>
    </lineage>
</organism>
<evidence type="ECO:0000256" key="2">
    <source>
        <dbReference type="ARBA" id="ARBA00006220"/>
    </source>
</evidence>
<name>A0A1X2HF77_SYNRA</name>
<evidence type="ECO:0000313" key="9">
    <source>
        <dbReference type="EMBL" id="ORY97615.1"/>
    </source>
</evidence>
<dbReference type="OrthoDB" id="1608002at2759"/>
<comment type="similarity">
    <text evidence="2">Belongs to the PPase family.</text>
</comment>
<feature type="signal peptide" evidence="8">
    <location>
        <begin position="1"/>
        <end position="26"/>
    </location>
</feature>
<evidence type="ECO:0000256" key="1">
    <source>
        <dbReference type="ARBA" id="ARBA00001946"/>
    </source>
</evidence>
<dbReference type="InterPro" id="IPR008162">
    <property type="entry name" value="Pyrophosphatase"/>
</dbReference>